<dbReference type="GO" id="GO:0016829">
    <property type="term" value="F:lyase activity"/>
    <property type="evidence" value="ECO:0007669"/>
    <property type="project" value="UniProtKB-KW"/>
</dbReference>
<evidence type="ECO:0000256" key="2">
    <source>
        <dbReference type="ARBA" id="ARBA00023239"/>
    </source>
</evidence>
<comment type="caution">
    <text evidence="3">The sequence shown here is derived from an EMBL/GenBank/DDBJ whole genome shotgun (WGS) entry which is preliminary data.</text>
</comment>
<dbReference type="Pfam" id="PF07977">
    <property type="entry name" value="FabA"/>
    <property type="match status" value="1"/>
</dbReference>
<dbReference type="Proteomes" id="UP000601587">
    <property type="component" value="Unassembled WGS sequence"/>
</dbReference>
<dbReference type="AlphaFoldDB" id="A0A9Q5C7R6"/>
<organism evidence="3 4">
    <name type="scientific">Lactobacillus helveticus</name>
    <name type="common">Lactobacillus suntoryeus</name>
    <dbReference type="NCBI Taxonomy" id="1587"/>
    <lineage>
        <taxon>Bacteria</taxon>
        <taxon>Bacillati</taxon>
        <taxon>Bacillota</taxon>
        <taxon>Bacilli</taxon>
        <taxon>Lactobacillales</taxon>
        <taxon>Lactobacillaceae</taxon>
        <taxon>Lactobacillus</taxon>
    </lineage>
</organism>
<dbReference type="InterPro" id="IPR029069">
    <property type="entry name" value="HotDog_dom_sf"/>
</dbReference>
<keyword evidence="2" id="KW-0456">Lyase</keyword>
<reference evidence="3" key="1">
    <citation type="submission" date="2019-09" db="EMBL/GenBank/DDBJ databases">
        <title>Comparative genomic analysis of Lactobacillus helveticus.</title>
        <authorList>
            <person name="Zhang H."/>
            <person name="Chen Y."/>
            <person name="Zhong Z."/>
        </authorList>
    </citation>
    <scope>NUCLEOTIDE SEQUENCE</scope>
    <source>
        <strain evidence="3">IMAU50013</strain>
    </source>
</reference>
<comment type="similarity">
    <text evidence="1">Belongs to the thioester dehydratase family. FabZ subfamily.</text>
</comment>
<name>A0A9Q5C7R6_LACHE</name>
<evidence type="ECO:0000313" key="4">
    <source>
        <dbReference type="Proteomes" id="UP000601587"/>
    </source>
</evidence>
<evidence type="ECO:0000256" key="1">
    <source>
        <dbReference type="ARBA" id="ARBA00009174"/>
    </source>
</evidence>
<dbReference type="PANTHER" id="PTHR30272">
    <property type="entry name" value="3-HYDROXYACYL-[ACYL-CARRIER-PROTEIN] DEHYDRATASE"/>
    <property type="match status" value="1"/>
</dbReference>
<proteinExistence type="inferred from homology"/>
<dbReference type="PANTHER" id="PTHR30272:SF1">
    <property type="entry name" value="3-HYDROXYACYL-[ACYL-CARRIER-PROTEIN] DEHYDRATASE"/>
    <property type="match status" value="1"/>
</dbReference>
<dbReference type="Gene3D" id="3.10.129.10">
    <property type="entry name" value="Hotdog Thioesterase"/>
    <property type="match status" value="1"/>
</dbReference>
<dbReference type="InterPro" id="IPR013114">
    <property type="entry name" value="FabA_FabZ"/>
</dbReference>
<sequence>MEEENISIKNFLKQRYPMLLVDKVVDYNDKSTKTIKYFTNSDPFMLGHFKDFPMYPAVLLVELLAQSISFSIYKKLGTLDNIWFLSINRCHYYGYFVPGDVAKVTVNIQSIDETGIIQCSGFIKNQHDTKIVECKFNLIRKKIH</sequence>
<accession>A0A9Q5C7R6</accession>
<dbReference type="EMBL" id="WCGB01000089">
    <property type="protein sequence ID" value="NRN92515.1"/>
    <property type="molecule type" value="Genomic_DNA"/>
</dbReference>
<dbReference type="SUPFAM" id="SSF54637">
    <property type="entry name" value="Thioesterase/thiol ester dehydrase-isomerase"/>
    <property type="match status" value="1"/>
</dbReference>
<gene>
    <name evidence="3" type="ORF">IMAU50013_02081</name>
</gene>
<evidence type="ECO:0000313" key="3">
    <source>
        <dbReference type="EMBL" id="NRN92515.1"/>
    </source>
</evidence>
<protein>
    <submittedName>
        <fullName evidence="3">3-hydroxyacyl-[acyl-carrier-protein] dehydratase FabZ</fullName>
    </submittedName>
</protein>
<dbReference type="RefSeq" id="WP_023061311.1">
    <property type="nucleotide sequence ID" value="NZ_CP150826.1"/>
</dbReference>